<dbReference type="AlphaFoldDB" id="A0AAD3Y9V4"/>
<keyword evidence="2" id="KW-1185">Reference proteome</keyword>
<evidence type="ECO:0000313" key="2">
    <source>
        <dbReference type="Proteomes" id="UP001222932"/>
    </source>
</evidence>
<organism evidence="1 2">
    <name type="scientific">Cutaneotrichosporon spelunceum</name>
    <dbReference type="NCBI Taxonomy" id="1672016"/>
    <lineage>
        <taxon>Eukaryota</taxon>
        <taxon>Fungi</taxon>
        <taxon>Dikarya</taxon>
        <taxon>Basidiomycota</taxon>
        <taxon>Agaricomycotina</taxon>
        <taxon>Tremellomycetes</taxon>
        <taxon>Trichosporonales</taxon>
        <taxon>Trichosporonaceae</taxon>
        <taxon>Cutaneotrichosporon</taxon>
    </lineage>
</organism>
<protein>
    <submittedName>
        <fullName evidence="1">Uncharacterized protein</fullName>
    </submittedName>
</protein>
<evidence type="ECO:0000313" key="1">
    <source>
        <dbReference type="EMBL" id="GMK54069.1"/>
    </source>
</evidence>
<dbReference type="EMBL" id="BTCM01000001">
    <property type="protein sequence ID" value="GMK54069.1"/>
    <property type="molecule type" value="Genomic_DNA"/>
</dbReference>
<gene>
    <name evidence="1" type="ORF">CspeluHIS016_0106550</name>
</gene>
<accession>A0AAD3Y9V4</accession>
<comment type="caution">
    <text evidence="1">The sequence shown here is derived from an EMBL/GenBank/DDBJ whole genome shotgun (WGS) entry which is preliminary data.</text>
</comment>
<dbReference type="Proteomes" id="UP001222932">
    <property type="component" value="Unassembled WGS sequence"/>
</dbReference>
<sequence>MSQPKPTPSLRERAGSYALAFAELNVAAREGKTPRSQRALLAHLRTEEAAGRVPHGFAKFYRGYYAANAEVSLSAPGMWPSCILWYAVSHGCLPLSSHNVIGGHRTWGEPGRISMYGKGWAVLARYRRYRGVPS</sequence>
<proteinExistence type="predicted"/>
<reference evidence="1" key="1">
    <citation type="journal article" date="2023" name="BMC Genomics">
        <title>Chromosome-level genome assemblies of Cutaneotrichosporon spp. (Trichosporonales, Basidiomycota) reveal imbalanced evolution between nucleotide sequences and chromosome synteny.</title>
        <authorList>
            <person name="Kobayashi Y."/>
            <person name="Kayamori A."/>
            <person name="Aoki K."/>
            <person name="Shiwa Y."/>
            <person name="Matsutani M."/>
            <person name="Fujita N."/>
            <person name="Sugita T."/>
            <person name="Iwasaki W."/>
            <person name="Tanaka N."/>
            <person name="Takashima M."/>
        </authorList>
    </citation>
    <scope>NUCLEOTIDE SEQUENCE</scope>
    <source>
        <strain evidence="1">HIS016</strain>
    </source>
</reference>
<name>A0AAD3Y9V4_9TREE</name>
<reference evidence="1" key="2">
    <citation type="submission" date="2023-06" db="EMBL/GenBank/DDBJ databases">
        <authorList>
            <person name="Kobayashi Y."/>
            <person name="Kayamori A."/>
            <person name="Aoki K."/>
            <person name="Shiwa Y."/>
            <person name="Fujita N."/>
            <person name="Sugita T."/>
            <person name="Iwasaki W."/>
            <person name="Tanaka N."/>
            <person name="Takashima M."/>
        </authorList>
    </citation>
    <scope>NUCLEOTIDE SEQUENCE</scope>
    <source>
        <strain evidence="1">HIS016</strain>
    </source>
</reference>